<feature type="transmembrane region" description="Helical" evidence="7">
    <location>
        <begin position="318"/>
        <end position="336"/>
    </location>
</feature>
<evidence type="ECO:0000313" key="10">
    <source>
        <dbReference type="Proteomes" id="UP000013827"/>
    </source>
</evidence>
<evidence type="ECO:0000256" key="5">
    <source>
        <dbReference type="ARBA" id="ARBA00023136"/>
    </source>
</evidence>
<comment type="subcellular location">
    <subcellularLocation>
        <location evidence="1">Membrane</location>
        <topology evidence="1">Multi-pass membrane protein</topology>
    </subcellularLocation>
</comment>
<dbReference type="PANTHER" id="PTHR42893:SF46">
    <property type="entry name" value="PROTEIN DETOXIFICATION 44, CHLOROPLASTIC"/>
    <property type="match status" value="1"/>
</dbReference>
<evidence type="ECO:0000256" key="4">
    <source>
        <dbReference type="ARBA" id="ARBA00022989"/>
    </source>
</evidence>
<sequence length="369" mass="38256">MHRMRLHLLLVLATQRSDCLRPRLPPRPSPPRRDRLPVPRLTSVPKPGAKPCGDDLDRRIASLAGPAVLSFLILPIAQATDLFWVGRMGEALALAGQAAASQLYSTLSFLTSTLPTITAIGEALALSCALALVLGAVLWRFQRPALLYLGNPNALPWALGYSAGESIRRLPGVLAEAVGLIGYAAFRGAMDTVTPLKITAASSAANVLLDPLLIFSARLGVAGAGLATSASQRVQSLDSSGVASIIVPAELSSSKGAEATAAARAAASRLLCWGVVLGALLGAVRRAAVAPSVLGAVLQLFNGVTFIGEGVMVGTQSFSALAAGQVVATAALLAGLRRAHSLTAVWWCFWLFNGVPLPNARSRASRPTG</sequence>
<keyword evidence="3 7" id="KW-0812">Transmembrane</keyword>
<dbReference type="PANTHER" id="PTHR42893">
    <property type="entry name" value="PROTEIN DETOXIFICATION 44, CHLOROPLASTIC-RELATED"/>
    <property type="match status" value="1"/>
</dbReference>
<protein>
    <recommendedName>
        <fullName evidence="11">Polysaccharide biosynthesis protein C-terminal domain-containing protein</fullName>
    </recommendedName>
</protein>
<dbReference type="GeneID" id="17285446"/>
<dbReference type="KEGG" id="ehx:EMIHUDRAFT_223050"/>
<reference evidence="9" key="2">
    <citation type="submission" date="2024-10" db="UniProtKB">
        <authorList>
            <consortium name="EnsemblProtists"/>
        </authorList>
    </citation>
    <scope>IDENTIFICATION</scope>
</reference>
<feature type="transmembrane region" description="Helical" evidence="7">
    <location>
        <begin position="270"/>
        <end position="298"/>
    </location>
</feature>
<dbReference type="Proteomes" id="UP000013827">
    <property type="component" value="Unassembled WGS sequence"/>
</dbReference>
<evidence type="ECO:0000256" key="7">
    <source>
        <dbReference type="SAM" id="Phobius"/>
    </source>
</evidence>
<feature type="transmembrane region" description="Helical" evidence="7">
    <location>
        <begin position="117"/>
        <end position="139"/>
    </location>
</feature>
<dbReference type="GO" id="GO:0016020">
    <property type="term" value="C:membrane"/>
    <property type="evidence" value="ECO:0007669"/>
    <property type="project" value="UniProtKB-SubCell"/>
</dbReference>
<keyword evidence="10" id="KW-1185">Reference proteome</keyword>
<dbReference type="STRING" id="2903.R1FM96"/>
<reference evidence="10" key="1">
    <citation type="journal article" date="2013" name="Nature">
        <title>Pan genome of the phytoplankton Emiliania underpins its global distribution.</title>
        <authorList>
            <person name="Read B.A."/>
            <person name="Kegel J."/>
            <person name="Klute M.J."/>
            <person name="Kuo A."/>
            <person name="Lefebvre S.C."/>
            <person name="Maumus F."/>
            <person name="Mayer C."/>
            <person name="Miller J."/>
            <person name="Monier A."/>
            <person name="Salamov A."/>
            <person name="Young J."/>
            <person name="Aguilar M."/>
            <person name="Claverie J.M."/>
            <person name="Frickenhaus S."/>
            <person name="Gonzalez K."/>
            <person name="Herman E.K."/>
            <person name="Lin Y.C."/>
            <person name="Napier J."/>
            <person name="Ogata H."/>
            <person name="Sarno A.F."/>
            <person name="Shmutz J."/>
            <person name="Schroeder D."/>
            <person name="de Vargas C."/>
            <person name="Verret F."/>
            <person name="von Dassow P."/>
            <person name="Valentin K."/>
            <person name="Van de Peer Y."/>
            <person name="Wheeler G."/>
            <person name="Dacks J.B."/>
            <person name="Delwiche C.F."/>
            <person name="Dyhrman S.T."/>
            <person name="Glockner G."/>
            <person name="John U."/>
            <person name="Richards T."/>
            <person name="Worden A.Z."/>
            <person name="Zhang X."/>
            <person name="Grigoriev I.V."/>
            <person name="Allen A.E."/>
            <person name="Bidle K."/>
            <person name="Borodovsky M."/>
            <person name="Bowler C."/>
            <person name="Brownlee C."/>
            <person name="Cock J.M."/>
            <person name="Elias M."/>
            <person name="Gladyshev V.N."/>
            <person name="Groth M."/>
            <person name="Guda C."/>
            <person name="Hadaegh A."/>
            <person name="Iglesias-Rodriguez M.D."/>
            <person name="Jenkins J."/>
            <person name="Jones B.M."/>
            <person name="Lawson T."/>
            <person name="Leese F."/>
            <person name="Lindquist E."/>
            <person name="Lobanov A."/>
            <person name="Lomsadze A."/>
            <person name="Malik S.B."/>
            <person name="Marsh M.E."/>
            <person name="Mackinder L."/>
            <person name="Mock T."/>
            <person name="Mueller-Roeber B."/>
            <person name="Pagarete A."/>
            <person name="Parker M."/>
            <person name="Probert I."/>
            <person name="Quesneville H."/>
            <person name="Raines C."/>
            <person name="Rensing S.A."/>
            <person name="Riano-Pachon D.M."/>
            <person name="Richier S."/>
            <person name="Rokitta S."/>
            <person name="Shiraiwa Y."/>
            <person name="Soanes D.M."/>
            <person name="van der Giezen M."/>
            <person name="Wahlund T.M."/>
            <person name="Williams B."/>
            <person name="Wilson W."/>
            <person name="Wolfe G."/>
            <person name="Wurch L.L."/>
        </authorList>
    </citation>
    <scope>NUCLEOTIDE SEQUENCE</scope>
</reference>
<evidence type="ECO:0008006" key="11">
    <source>
        <dbReference type="Google" id="ProtNLM"/>
    </source>
</evidence>
<feature type="chain" id="PRO_5044195451" description="Polysaccharide biosynthesis protein C-terminal domain-containing protein" evidence="8">
    <location>
        <begin position="20"/>
        <end position="369"/>
    </location>
</feature>
<feature type="signal peptide" evidence="8">
    <location>
        <begin position="1"/>
        <end position="19"/>
    </location>
</feature>
<accession>A0A0D3KWP0</accession>
<evidence type="ECO:0000256" key="1">
    <source>
        <dbReference type="ARBA" id="ARBA00004141"/>
    </source>
</evidence>
<evidence type="ECO:0000256" key="6">
    <source>
        <dbReference type="SAM" id="MobiDB-lite"/>
    </source>
</evidence>
<dbReference type="HOGENOM" id="CLU_751062_0_0_1"/>
<dbReference type="RefSeq" id="XP_005792604.1">
    <property type="nucleotide sequence ID" value="XM_005792547.1"/>
</dbReference>
<dbReference type="AlphaFoldDB" id="A0A0D3KWP0"/>
<feature type="transmembrane region" description="Helical" evidence="7">
    <location>
        <begin position="63"/>
        <end position="84"/>
    </location>
</feature>
<dbReference type="eggNOG" id="KOG1347">
    <property type="taxonomic scope" value="Eukaryota"/>
</dbReference>
<name>A0A0D3KWP0_EMIH1</name>
<keyword evidence="8" id="KW-0732">Signal</keyword>
<evidence type="ECO:0000256" key="8">
    <source>
        <dbReference type="SAM" id="SignalP"/>
    </source>
</evidence>
<proteinExistence type="inferred from homology"/>
<dbReference type="InterPro" id="IPR044644">
    <property type="entry name" value="DinF-like"/>
</dbReference>
<organism evidence="9 10">
    <name type="scientific">Emiliania huxleyi (strain CCMP1516)</name>
    <dbReference type="NCBI Taxonomy" id="280463"/>
    <lineage>
        <taxon>Eukaryota</taxon>
        <taxon>Haptista</taxon>
        <taxon>Haptophyta</taxon>
        <taxon>Prymnesiophyceae</taxon>
        <taxon>Isochrysidales</taxon>
        <taxon>Noelaerhabdaceae</taxon>
        <taxon>Emiliania</taxon>
    </lineage>
</organism>
<keyword evidence="5 7" id="KW-0472">Membrane</keyword>
<dbReference type="EnsemblProtists" id="EOD40175">
    <property type="protein sequence ID" value="EOD40175"/>
    <property type="gene ID" value="EMIHUDRAFT_223050"/>
</dbReference>
<evidence type="ECO:0000256" key="2">
    <source>
        <dbReference type="ARBA" id="ARBA00010199"/>
    </source>
</evidence>
<evidence type="ECO:0000256" key="3">
    <source>
        <dbReference type="ARBA" id="ARBA00022692"/>
    </source>
</evidence>
<keyword evidence="4 7" id="KW-1133">Transmembrane helix</keyword>
<evidence type="ECO:0000313" key="9">
    <source>
        <dbReference type="EnsemblProtists" id="EOD40175"/>
    </source>
</evidence>
<dbReference type="PaxDb" id="2903-EOD40175"/>
<comment type="similarity">
    <text evidence="2">Belongs to the multi antimicrobial extrusion (MATE) (TC 2.A.66.1) family.</text>
</comment>
<feature type="region of interest" description="Disordered" evidence="6">
    <location>
        <begin position="20"/>
        <end position="51"/>
    </location>
</feature>